<dbReference type="Proteomes" id="UP001634007">
    <property type="component" value="Unassembled WGS sequence"/>
</dbReference>
<keyword evidence="3" id="KW-1185">Reference proteome</keyword>
<evidence type="ECO:0000313" key="3">
    <source>
        <dbReference type="Proteomes" id="UP001634007"/>
    </source>
</evidence>
<dbReference type="AlphaFoldDB" id="A0ABD3IJN8"/>
<sequence>KRIARKYHSWMMFHPLRLLLCRQLLLNCTVLIRGTGKGRKSFEAWMMTMQLYQEAMTHPRMPWIH</sequence>
<comment type="caution">
    <text evidence="2">The sequence shown here is derived from an EMBL/GenBank/DDBJ whole genome shotgun (WGS) entry which is preliminary data.</text>
</comment>
<evidence type="ECO:0000313" key="2">
    <source>
        <dbReference type="EMBL" id="KAL3715190.1"/>
    </source>
</evidence>
<feature type="chain" id="PRO_5044761437" evidence="1">
    <location>
        <begin position="22"/>
        <end position="65"/>
    </location>
</feature>
<name>A0ABD3IJN8_EUCGL</name>
<evidence type="ECO:0000256" key="1">
    <source>
        <dbReference type="SAM" id="SignalP"/>
    </source>
</evidence>
<accession>A0ABD3IJN8</accession>
<reference evidence="2 3" key="1">
    <citation type="submission" date="2024-11" db="EMBL/GenBank/DDBJ databases">
        <title>Chromosome-level genome assembly of Eucalyptus globulus Labill. provides insights into its genome evolution.</title>
        <authorList>
            <person name="Li X."/>
        </authorList>
    </citation>
    <scope>NUCLEOTIDE SEQUENCE [LARGE SCALE GENOMIC DNA]</scope>
    <source>
        <strain evidence="2">CL2024</strain>
        <tissue evidence="2">Fresh tender leaves</tissue>
    </source>
</reference>
<proteinExistence type="predicted"/>
<dbReference type="EMBL" id="JBJKBG010000011">
    <property type="protein sequence ID" value="KAL3715190.1"/>
    <property type="molecule type" value="Genomic_DNA"/>
</dbReference>
<keyword evidence="1" id="KW-0732">Signal</keyword>
<protein>
    <submittedName>
        <fullName evidence="2">Uncharacterized protein</fullName>
    </submittedName>
</protein>
<organism evidence="2 3">
    <name type="scientific">Eucalyptus globulus</name>
    <name type="common">Tasmanian blue gum</name>
    <dbReference type="NCBI Taxonomy" id="34317"/>
    <lineage>
        <taxon>Eukaryota</taxon>
        <taxon>Viridiplantae</taxon>
        <taxon>Streptophyta</taxon>
        <taxon>Embryophyta</taxon>
        <taxon>Tracheophyta</taxon>
        <taxon>Spermatophyta</taxon>
        <taxon>Magnoliopsida</taxon>
        <taxon>eudicotyledons</taxon>
        <taxon>Gunneridae</taxon>
        <taxon>Pentapetalae</taxon>
        <taxon>rosids</taxon>
        <taxon>malvids</taxon>
        <taxon>Myrtales</taxon>
        <taxon>Myrtaceae</taxon>
        <taxon>Myrtoideae</taxon>
        <taxon>Eucalypteae</taxon>
        <taxon>Eucalyptus</taxon>
    </lineage>
</organism>
<gene>
    <name evidence="2" type="ORF">ACJRO7_006999</name>
</gene>
<feature type="signal peptide" evidence="1">
    <location>
        <begin position="1"/>
        <end position="21"/>
    </location>
</feature>
<feature type="non-terminal residue" evidence="2">
    <location>
        <position position="1"/>
    </location>
</feature>